<keyword evidence="4 5" id="KW-0472">Membrane</keyword>
<organism evidence="7 8">
    <name type="scientific">Microbacterium testaceum</name>
    <name type="common">Aureobacterium testaceum</name>
    <name type="synonym">Brevibacterium testaceum</name>
    <dbReference type="NCBI Taxonomy" id="2033"/>
    <lineage>
        <taxon>Bacteria</taxon>
        <taxon>Bacillati</taxon>
        <taxon>Actinomycetota</taxon>
        <taxon>Actinomycetes</taxon>
        <taxon>Micrococcales</taxon>
        <taxon>Microbacteriaceae</taxon>
        <taxon>Microbacterium</taxon>
    </lineage>
</organism>
<dbReference type="Proteomes" id="UP000072189">
    <property type="component" value="Unassembled WGS sequence"/>
</dbReference>
<name>A0A147F9C8_MICTE</name>
<evidence type="ECO:0000256" key="1">
    <source>
        <dbReference type="ARBA" id="ARBA00004141"/>
    </source>
</evidence>
<feature type="transmembrane region" description="Helical" evidence="5">
    <location>
        <begin position="7"/>
        <end position="25"/>
    </location>
</feature>
<dbReference type="GO" id="GO:0005886">
    <property type="term" value="C:plasma membrane"/>
    <property type="evidence" value="ECO:0007669"/>
    <property type="project" value="UniProtKB-SubCell"/>
</dbReference>
<dbReference type="CDD" id="cd06261">
    <property type="entry name" value="TM_PBP2"/>
    <property type="match status" value="1"/>
</dbReference>
<evidence type="ECO:0000313" key="8">
    <source>
        <dbReference type="Proteomes" id="UP000072189"/>
    </source>
</evidence>
<feature type="transmembrane region" description="Helical" evidence="5">
    <location>
        <begin position="188"/>
        <end position="212"/>
    </location>
</feature>
<dbReference type="OrthoDB" id="9778910at2"/>
<sequence>MRYYGQKLAFYVIALWAALTLNFFLPRLLPGNPVDIMLAKLAQKGPVSPAARQSLELLLGTDDDRSLWESYVGYLGNVLRFDFGPSITYFPTPVQDVIGQALPWTVVLVGVSTLLSFVFGVTLGTLAGWKRGGWLDNLIPVTTMLQAVPYFWMAILLVYLLAVVWRIFPAFGGYDIYTTTPGWTWSFVSSAVVHATLPAATIIISSVGGWMLGMRNMMVATLSEDYITTAEAKGLSPVRIRQRYAARNAVLPSVAGFALSLGFVVSGSLVTEQVFSYPGIGYSLLQAVNNNDYALMQGLFLVITVAVLGANLIVDLLYGVIDPRTRVRR</sequence>
<evidence type="ECO:0000256" key="2">
    <source>
        <dbReference type="ARBA" id="ARBA00022692"/>
    </source>
</evidence>
<protein>
    <submittedName>
        <fullName evidence="7">Peptide ABC transporter permease</fullName>
    </submittedName>
</protein>
<dbReference type="PROSITE" id="PS50928">
    <property type="entry name" value="ABC_TM1"/>
    <property type="match status" value="1"/>
</dbReference>
<evidence type="ECO:0000256" key="4">
    <source>
        <dbReference type="ARBA" id="ARBA00023136"/>
    </source>
</evidence>
<evidence type="ECO:0000256" key="5">
    <source>
        <dbReference type="RuleBase" id="RU363032"/>
    </source>
</evidence>
<keyword evidence="3 5" id="KW-1133">Transmembrane helix</keyword>
<keyword evidence="5" id="KW-0813">Transport</keyword>
<dbReference type="Pfam" id="PF00528">
    <property type="entry name" value="BPD_transp_1"/>
    <property type="match status" value="1"/>
</dbReference>
<reference evidence="7 8" key="1">
    <citation type="journal article" date="2016" name="Front. Microbiol.">
        <title>Genomic Resource of Rice Seed Associated Bacteria.</title>
        <authorList>
            <person name="Midha S."/>
            <person name="Bansal K."/>
            <person name="Sharma S."/>
            <person name="Kumar N."/>
            <person name="Patil P.P."/>
            <person name="Chaudhry V."/>
            <person name="Patil P.B."/>
        </authorList>
    </citation>
    <scope>NUCLEOTIDE SEQUENCE [LARGE SCALE GENOMIC DNA]</scope>
    <source>
        <strain evidence="7 8">RSA3</strain>
    </source>
</reference>
<dbReference type="GO" id="GO:0055085">
    <property type="term" value="P:transmembrane transport"/>
    <property type="evidence" value="ECO:0007669"/>
    <property type="project" value="InterPro"/>
</dbReference>
<evidence type="ECO:0000256" key="3">
    <source>
        <dbReference type="ARBA" id="ARBA00022989"/>
    </source>
</evidence>
<dbReference type="PANTHER" id="PTHR43376:SF1">
    <property type="entry name" value="OLIGOPEPTIDE TRANSPORT SYSTEM PERMEASE PROTEIN"/>
    <property type="match status" value="1"/>
</dbReference>
<dbReference type="SUPFAM" id="SSF161098">
    <property type="entry name" value="MetI-like"/>
    <property type="match status" value="1"/>
</dbReference>
<evidence type="ECO:0000313" key="7">
    <source>
        <dbReference type="EMBL" id="KTS13067.1"/>
    </source>
</evidence>
<dbReference type="EMBL" id="LDRV01000036">
    <property type="protein sequence ID" value="KTS13067.1"/>
    <property type="molecule type" value="Genomic_DNA"/>
</dbReference>
<dbReference type="PATRIC" id="fig|2033.5.peg.2354"/>
<comment type="similarity">
    <text evidence="5">Belongs to the binding-protein-dependent transport system permease family.</text>
</comment>
<feature type="domain" description="ABC transmembrane type-1" evidence="6">
    <location>
        <begin position="102"/>
        <end position="318"/>
    </location>
</feature>
<dbReference type="InterPro" id="IPR000515">
    <property type="entry name" value="MetI-like"/>
</dbReference>
<dbReference type="AlphaFoldDB" id="A0A147F9C8"/>
<dbReference type="Gene3D" id="1.10.3720.10">
    <property type="entry name" value="MetI-like"/>
    <property type="match status" value="1"/>
</dbReference>
<accession>A0A147F9C8</accession>
<evidence type="ECO:0000259" key="6">
    <source>
        <dbReference type="PROSITE" id="PS50928"/>
    </source>
</evidence>
<gene>
    <name evidence="7" type="ORF">RSA3_06565</name>
</gene>
<feature type="transmembrane region" description="Helical" evidence="5">
    <location>
        <begin position="249"/>
        <end position="270"/>
    </location>
</feature>
<dbReference type="InterPro" id="IPR035906">
    <property type="entry name" value="MetI-like_sf"/>
</dbReference>
<dbReference type="PANTHER" id="PTHR43376">
    <property type="entry name" value="OLIGOPEPTIDE TRANSPORT SYSTEM PERMEASE PROTEIN"/>
    <property type="match status" value="1"/>
</dbReference>
<comment type="caution">
    <text evidence="7">The sequence shown here is derived from an EMBL/GenBank/DDBJ whole genome shotgun (WGS) entry which is preliminary data.</text>
</comment>
<proteinExistence type="inferred from homology"/>
<comment type="subcellular location">
    <subcellularLocation>
        <location evidence="5">Cell membrane</location>
        <topology evidence="5">Multi-pass membrane protein</topology>
    </subcellularLocation>
    <subcellularLocation>
        <location evidence="1">Membrane</location>
        <topology evidence="1">Multi-pass membrane protein</topology>
    </subcellularLocation>
</comment>
<feature type="transmembrane region" description="Helical" evidence="5">
    <location>
        <begin position="299"/>
        <end position="321"/>
    </location>
</feature>
<feature type="transmembrane region" description="Helical" evidence="5">
    <location>
        <begin position="101"/>
        <end position="129"/>
    </location>
</feature>
<dbReference type="RefSeq" id="WP_058596652.1">
    <property type="nucleotide sequence ID" value="NZ_LDRS01000051.1"/>
</dbReference>
<feature type="transmembrane region" description="Helical" evidence="5">
    <location>
        <begin position="150"/>
        <end position="168"/>
    </location>
</feature>
<keyword evidence="2 5" id="KW-0812">Transmembrane</keyword>